<gene>
    <name evidence="7" type="ORF">G7Y89_g13420</name>
</gene>
<dbReference type="GO" id="GO:0071949">
    <property type="term" value="F:FAD binding"/>
    <property type="evidence" value="ECO:0007669"/>
    <property type="project" value="InterPro"/>
</dbReference>
<keyword evidence="8" id="KW-1185">Reference proteome</keyword>
<dbReference type="PRINTS" id="PR00420">
    <property type="entry name" value="RNGMNOXGNASE"/>
</dbReference>
<dbReference type="OrthoDB" id="1047367at2759"/>
<keyword evidence="2" id="KW-0285">Flavoprotein</keyword>
<proteinExistence type="inferred from homology"/>
<evidence type="ECO:0000256" key="4">
    <source>
        <dbReference type="ARBA" id="ARBA00023002"/>
    </source>
</evidence>
<dbReference type="Gene3D" id="3.50.50.60">
    <property type="entry name" value="FAD/NAD(P)-binding domain"/>
    <property type="match status" value="1"/>
</dbReference>
<protein>
    <recommendedName>
        <fullName evidence="6">FAD-binding domain-containing protein</fullName>
    </recommendedName>
</protein>
<comment type="similarity">
    <text evidence="1">Belongs to the paxM FAD-dependent monooxygenase family.</text>
</comment>
<evidence type="ECO:0000313" key="7">
    <source>
        <dbReference type="EMBL" id="KAF4624744.1"/>
    </source>
</evidence>
<accession>A0A8H4R9M1</accession>
<evidence type="ECO:0000256" key="1">
    <source>
        <dbReference type="ARBA" id="ARBA00007992"/>
    </source>
</evidence>
<evidence type="ECO:0000256" key="5">
    <source>
        <dbReference type="ARBA" id="ARBA00023033"/>
    </source>
</evidence>
<comment type="caution">
    <text evidence="7">The sequence shown here is derived from an EMBL/GenBank/DDBJ whole genome shotgun (WGS) entry which is preliminary data.</text>
</comment>
<evidence type="ECO:0000256" key="2">
    <source>
        <dbReference type="ARBA" id="ARBA00022630"/>
    </source>
</evidence>
<name>A0A8H4R9M1_9HELO</name>
<dbReference type="SUPFAM" id="SSF54373">
    <property type="entry name" value="FAD-linked reductases, C-terminal domain"/>
    <property type="match status" value="1"/>
</dbReference>
<dbReference type="AlphaFoldDB" id="A0A8H4R9M1"/>
<dbReference type="InterPro" id="IPR002938">
    <property type="entry name" value="FAD-bd"/>
</dbReference>
<dbReference type="GO" id="GO:0004497">
    <property type="term" value="F:monooxygenase activity"/>
    <property type="evidence" value="ECO:0007669"/>
    <property type="project" value="UniProtKB-KW"/>
</dbReference>
<dbReference type="InterPro" id="IPR036188">
    <property type="entry name" value="FAD/NAD-bd_sf"/>
</dbReference>
<dbReference type="SUPFAM" id="SSF51905">
    <property type="entry name" value="FAD/NAD(P)-binding domain"/>
    <property type="match status" value="1"/>
</dbReference>
<evidence type="ECO:0000256" key="3">
    <source>
        <dbReference type="ARBA" id="ARBA00022827"/>
    </source>
</evidence>
<keyword evidence="5" id="KW-0503">Monooxygenase</keyword>
<feature type="domain" description="FAD-binding" evidence="6">
    <location>
        <begin position="12"/>
        <end position="369"/>
    </location>
</feature>
<dbReference type="InterPro" id="IPR050493">
    <property type="entry name" value="FAD-dep_Monooxygenase_BioMet"/>
</dbReference>
<keyword evidence="4" id="KW-0560">Oxidoreductase</keyword>
<dbReference type="Pfam" id="PF01494">
    <property type="entry name" value="FAD_binding_3"/>
    <property type="match status" value="1"/>
</dbReference>
<reference evidence="7 8" key="1">
    <citation type="submission" date="2020-03" db="EMBL/GenBank/DDBJ databases">
        <title>Draft Genome Sequence of Cudoniella acicularis.</title>
        <authorList>
            <person name="Buettner E."/>
            <person name="Kellner H."/>
        </authorList>
    </citation>
    <scope>NUCLEOTIDE SEQUENCE [LARGE SCALE GENOMIC DNA]</scope>
    <source>
        <strain evidence="7 8">DSM 108380</strain>
    </source>
</reference>
<evidence type="ECO:0000259" key="6">
    <source>
        <dbReference type="Pfam" id="PF01494"/>
    </source>
</evidence>
<organism evidence="7 8">
    <name type="scientific">Cudoniella acicularis</name>
    <dbReference type="NCBI Taxonomy" id="354080"/>
    <lineage>
        <taxon>Eukaryota</taxon>
        <taxon>Fungi</taxon>
        <taxon>Dikarya</taxon>
        <taxon>Ascomycota</taxon>
        <taxon>Pezizomycotina</taxon>
        <taxon>Leotiomycetes</taxon>
        <taxon>Helotiales</taxon>
        <taxon>Tricladiaceae</taxon>
        <taxon>Cudoniella</taxon>
    </lineage>
</organism>
<dbReference type="PANTHER" id="PTHR13789">
    <property type="entry name" value="MONOOXYGENASE"/>
    <property type="match status" value="1"/>
</dbReference>
<dbReference type="PANTHER" id="PTHR13789:SF172">
    <property type="entry name" value="HYDROXYLASE, PUTATIVE (AFU_ORTHOLOGUE AFUA_1G12410)-RELATED"/>
    <property type="match status" value="1"/>
</dbReference>
<dbReference type="EMBL" id="JAAMPI010001565">
    <property type="protein sequence ID" value="KAF4624744.1"/>
    <property type="molecule type" value="Genomic_DNA"/>
</dbReference>
<sequence>MGSIGNGWKALDIAVIGGGIGGLATATSLRNAGHKVTIYERADFAGEVGASISCAANGTRWLHEWNVNVPMGRPVILQKLISHDWATGDVTNVYDLADYKEKWGFVYNMFHRVDMHGMLMDSAMGASHKGTPAVLKVNHKCTEIDHEAGIITFENGVTAKHDLIVGADGIGSRVRTTLGIIPDRKQSTSHCYHCIISTADVKRLGLLDLTSNSAIEYWGGQGIDKIVYSPCQEGELNSFYCFFPTALSNNPGEGWNHSISMEELLAPFGTLDPRLQALFKNSEDIKPWRLFVHQPYPTWQKGQTCILGDAAHPMMPDQSQGACMAIEDAAALGIIFSNKHSFTSSPEDIRKGLQIYEQVRKPRASRVQEASKRARENIAERIGFSSNIDNPLYKVKDEKNKLTIEEMNSYDMYADVERKVSGAEMA</sequence>
<evidence type="ECO:0000313" key="8">
    <source>
        <dbReference type="Proteomes" id="UP000566819"/>
    </source>
</evidence>
<keyword evidence="3" id="KW-0274">FAD</keyword>
<dbReference type="Proteomes" id="UP000566819">
    <property type="component" value="Unassembled WGS sequence"/>
</dbReference>